<evidence type="ECO:0000313" key="7">
    <source>
        <dbReference type="EMBL" id="PAA72748.1"/>
    </source>
</evidence>
<dbReference type="GO" id="GO:0070530">
    <property type="term" value="F:K63-linked polyubiquitin modification-dependent protein binding"/>
    <property type="evidence" value="ECO:0007669"/>
    <property type="project" value="TreeGrafter"/>
</dbReference>
<dbReference type="PANTHER" id="PTHR15090">
    <property type="entry name" value="SEQUESTOSOME 1-RELATED"/>
    <property type="match status" value="1"/>
</dbReference>
<feature type="compositionally biased region" description="Pro residues" evidence="5">
    <location>
        <begin position="270"/>
        <end position="295"/>
    </location>
</feature>
<dbReference type="GO" id="GO:0000423">
    <property type="term" value="P:mitophagy"/>
    <property type="evidence" value="ECO:0007669"/>
    <property type="project" value="TreeGrafter"/>
</dbReference>
<keyword evidence="1" id="KW-0479">Metal-binding</keyword>
<name>A0A267FG52_9PLAT</name>
<dbReference type="InterPro" id="IPR000433">
    <property type="entry name" value="Znf_ZZ"/>
</dbReference>
<dbReference type="GO" id="GO:0016235">
    <property type="term" value="C:aggresome"/>
    <property type="evidence" value="ECO:0007669"/>
    <property type="project" value="TreeGrafter"/>
</dbReference>
<reference evidence="7 8" key="1">
    <citation type="submission" date="2017-06" db="EMBL/GenBank/DDBJ databases">
        <title>A platform for efficient transgenesis in Macrostomum lignano, a flatworm model organism for stem cell research.</title>
        <authorList>
            <person name="Berezikov E."/>
        </authorList>
    </citation>
    <scope>NUCLEOTIDE SEQUENCE [LARGE SCALE GENOMIC DNA]</scope>
    <source>
        <strain evidence="7">DV1</strain>
        <tissue evidence="7">Whole organism</tissue>
    </source>
</reference>
<proteinExistence type="predicted"/>
<dbReference type="Proteomes" id="UP000215902">
    <property type="component" value="Unassembled WGS sequence"/>
</dbReference>
<feature type="region of interest" description="Disordered" evidence="5">
    <location>
        <begin position="222"/>
        <end position="295"/>
    </location>
</feature>
<dbReference type="PROSITE" id="PS50135">
    <property type="entry name" value="ZF_ZZ_2"/>
    <property type="match status" value="1"/>
</dbReference>
<feature type="compositionally biased region" description="Low complexity" evidence="5">
    <location>
        <begin position="247"/>
        <end position="258"/>
    </location>
</feature>
<feature type="compositionally biased region" description="Gly residues" evidence="5">
    <location>
        <begin position="222"/>
        <end position="246"/>
    </location>
</feature>
<feature type="compositionally biased region" description="Low complexity" evidence="5">
    <location>
        <begin position="435"/>
        <end position="457"/>
    </location>
</feature>
<dbReference type="PANTHER" id="PTHR15090:SF0">
    <property type="entry name" value="SEQUESTOSOME-1"/>
    <property type="match status" value="1"/>
</dbReference>
<evidence type="ECO:0000256" key="5">
    <source>
        <dbReference type="SAM" id="MobiDB-lite"/>
    </source>
</evidence>
<dbReference type="EMBL" id="NIVC01001062">
    <property type="protein sequence ID" value="PAA72748.1"/>
    <property type="molecule type" value="Genomic_DNA"/>
</dbReference>
<dbReference type="PROSITE" id="PS01357">
    <property type="entry name" value="ZF_ZZ_1"/>
    <property type="match status" value="1"/>
</dbReference>
<dbReference type="GO" id="GO:0035973">
    <property type="term" value="P:aggrephagy"/>
    <property type="evidence" value="ECO:0007669"/>
    <property type="project" value="TreeGrafter"/>
</dbReference>
<keyword evidence="2 4" id="KW-0863">Zinc-finger</keyword>
<feature type="region of interest" description="Disordered" evidence="5">
    <location>
        <begin position="371"/>
        <end position="390"/>
    </location>
</feature>
<feature type="compositionally biased region" description="Basic residues" evidence="5">
    <location>
        <begin position="402"/>
        <end position="434"/>
    </location>
</feature>
<dbReference type="InterPro" id="IPR043145">
    <property type="entry name" value="Znf_ZZ_sf"/>
</dbReference>
<protein>
    <recommendedName>
        <fullName evidence="6">ZZ-type domain-containing protein</fullName>
    </recommendedName>
</protein>
<feature type="domain" description="ZZ-type" evidence="6">
    <location>
        <begin position="155"/>
        <end position="205"/>
    </location>
</feature>
<evidence type="ECO:0000256" key="4">
    <source>
        <dbReference type="PROSITE-ProRule" id="PRU00228"/>
    </source>
</evidence>
<evidence type="ECO:0000256" key="3">
    <source>
        <dbReference type="ARBA" id="ARBA00022833"/>
    </source>
</evidence>
<dbReference type="SMART" id="SM00291">
    <property type="entry name" value="ZnF_ZZ"/>
    <property type="match status" value="1"/>
</dbReference>
<dbReference type="Pfam" id="PF00569">
    <property type="entry name" value="ZZ"/>
    <property type="match status" value="1"/>
</dbReference>
<dbReference type="AlphaFoldDB" id="A0A267FG52"/>
<organism evidence="7 8">
    <name type="scientific">Macrostomum lignano</name>
    <dbReference type="NCBI Taxonomy" id="282301"/>
    <lineage>
        <taxon>Eukaryota</taxon>
        <taxon>Metazoa</taxon>
        <taxon>Spiralia</taxon>
        <taxon>Lophotrochozoa</taxon>
        <taxon>Platyhelminthes</taxon>
        <taxon>Rhabditophora</taxon>
        <taxon>Macrostomorpha</taxon>
        <taxon>Macrostomida</taxon>
        <taxon>Macrostomidae</taxon>
        <taxon>Macrostomum</taxon>
    </lineage>
</organism>
<dbReference type="GO" id="GO:0007032">
    <property type="term" value="P:endosome organization"/>
    <property type="evidence" value="ECO:0007669"/>
    <property type="project" value="TreeGrafter"/>
</dbReference>
<dbReference type="Gene3D" id="3.30.60.90">
    <property type="match status" value="1"/>
</dbReference>
<evidence type="ECO:0000256" key="1">
    <source>
        <dbReference type="ARBA" id="ARBA00022723"/>
    </source>
</evidence>
<keyword evidence="8" id="KW-1185">Reference proteome</keyword>
<gene>
    <name evidence="7" type="ORF">BOX15_Mlig024250g1</name>
</gene>
<dbReference type="STRING" id="282301.A0A267FG52"/>
<evidence type="ECO:0000313" key="8">
    <source>
        <dbReference type="Proteomes" id="UP000215902"/>
    </source>
</evidence>
<feature type="region of interest" description="Disordered" evidence="5">
    <location>
        <begin position="402"/>
        <end position="469"/>
    </location>
</feature>
<dbReference type="CDD" id="cd02340">
    <property type="entry name" value="ZZ_NBR1_like"/>
    <property type="match status" value="1"/>
</dbReference>
<evidence type="ECO:0000256" key="2">
    <source>
        <dbReference type="ARBA" id="ARBA00022771"/>
    </source>
</evidence>
<sequence>MEDDSSQQSATSPTLVTIKAVYCPGSSQEEIRRFNYPLPSMPAVVESMDADQIGAAAGEQTEQQKQQQQQLFDDFRRRLGAAFAGAAGCSMGLSLYYVDADQERVRFSTGDELRRLLRLHHSRYQGAGADQQAAATPLRIIAAPTPGCESDGAEHPGVLCDGCNQPVRGRRFRCFLCPDFDLCQRCVLRGVHDQHSMLVLHRPGDADSLPPWLCRGGLLGGEGSGGGGGRGRGPWSFGGGWGGRFGHGQQQQQQQQPHSVPPHLRHYPPHGGPHMPPPPPPPPPQPPFGFMPQRPPMSVACPKLARKLEKARCKFEVKMAKRCEKMQRKWAWRQQMLCLRQQQRQAQMQQCQKEAGAAGTADEPIRIDVEEQCSQQQEKQQQQQQQQQQLTPEEALLLKQLRKRQQQAKKKQKQQQHHRHHKRGRGGRKRRRSRSSSSSSGSSSSSSSSDSSSSSGSDSEEVDRESAEQRNYRQLLKKFRRMGFKDDETCWLSQLIKEKRGNLNDILDAIRQRKSGDAGCDV</sequence>
<dbReference type="Gene3D" id="1.10.8.10">
    <property type="entry name" value="DNA helicase RuvA subunit, C-terminal domain"/>
    <property type="match status" value="1"/>
</dbReference>
<accession>A0A267FG52</accession>
<dbReference type="GO" id="GO:0005080">
    <property type="term" value="F:protein kinase C binding"/>
    <property type="evidence" value="ECO:0007669"/>
    <property type="project" value="TreeGrafter"/>
</dbReference>
<dbReference type="InterPro" id="IPR052260">
    <property type="entry name" value="Autophagy_Rcpt_SigReg"/>
</dbReference>
<comment type="caution">
    <text evidence="7">The sequence shown here is derived from an EMBL/GenBank/DDBJ whole genome shotgun (WGS) entry which is preliminary data.</text>
</comment>
<dbReference type="SUPFAM" id="SSF57850">
    <property type="entry name" value="RING/U-box"/>
    <property type="match status" value="1"/>
</dbReference>
<dbReference type="GO" id="GO:0008270">
    <property type="term" value="F:zinc ion binding"/>
    <property type="evidence" value="ECO:0007669"/>
    <property type="project" value="UniProtKB-KW"/>
</dbReference>
<keyword evidence="3" id="KW-0862">Zinc</keyword>
<dbReference type="OrthoDB" id="2122982at2759"/>
<dbReference type="GO" id="GO:0044753">
    <property type="term" value="C:amphisome"/>
    <property type="evidence" value="ECO:0007669"/>
    <property type="project" value="TreeGrafter"/>
</dbReference>
<evidence type="ECO:0000259" key="6">
    <source>
        <dbReference type="PROSITE" id="PS50135"/>
    </source>
</evidence>
<feature type="compositionally biased region" description="Low complexity" evidence="5">
    <location>
        <begin position="372"/>
        <end position="389"/>
    </location>
</feature>